<feature type="compositionally biased region" description="Low complexity" evidence="1">
    <location>
        <begin position="365"/>
        <end position="406"/>
    </location>
</feature>
<keyword evidence="5" id="KW-1185">Reference proteome</keyword>
<proteinExistence type="predicted"/>
<dbReference type="PANTHER" id="PTHR43662">
    <property type="match status" value="1"/>
</dbReference>
<evidence type="ECO:0000313" key="5">
    <source>
        <dbReference type="Proteomes" id="UP000242287"/>
    </source>
</evidence>
<dbReference type="EMBL" id="KZ301992">
    <property type="protein sequence ID" value="PFH51087.1"/>
    <property type="molecule type" value="Genomic_DNA"/>
</dbReference>
<feature type="region of interest" description="Disordered" evidence="1">
    <location>
        <begin position="472"/>
        <end position="501"/>
    </location>
</feature>
<name>A0A2A9NS31_9AGAR</name>
<feature type="chain" id="PRO_5013106413" description="DUF1996 domain-containing protein" evidence="2">
    <location>
        <begin position="17"/>
        <end position="511"/>
    </location>
</feature>
<organism evidence="4 5">
    <name type="scientific">Amanita thiersii Skay4041</name>
    <dbReference type="NCBI Taxonomy" id="703135"/>
    <lineage>
        <taxon>Eukaryota</taxon>
        <taxon>Fungi</taxon>
        <taxon>Dikarya</taxon>
        <taxon>Basidiomycota</taxon>
        <taxon>Agaricomycotina</taxon>
        <taxon>Agaricomycetes</taxon>
        <taxon>Agaricomycetidae</taxon>
        <taxon>Agaricales</taxon>
        <taxon>Pluteineae</taxon>
        <taxon>Amanitaceae</taxon>
        <taxon>Amanita</taxon>
    </lineage>
</organism>
<evidence type="ECO:0000256" key="2">
    <source>
        <dbReference type="SAM" id="SignalP"/>
    </source>
</evidence>
<dbReference type="PANTHER" id="PTHR43662:SF3">
    <property type="entry name" value="DOMAIN PROTEIN, PUTATIVE (AFU_ORTHOLOGUE AFUA_6G11970)-RELATED"/>
    <property type="match status" value="1"/>
</dbReference>
<feature type="signal peptide" evidence="2">
    <location>
        <begin position="1"/>
        <end position="16"/>
    </location>
</feature>
<sequence>MKMLLSFSALISMANAYWLMGAENFITTERLDPIVSPGTISSHVHSGPFDRVLGGSNFRANTNTSFLRQSECTSIPIPQDKSNYWFPHLYFEWKNGSFSSLSGGAVMLIYVDYLFSDQAGTTTAFPDDFRMLSGDLTLRTYDPNSFSQQAITFLCLDFNGVSSRHNGLPTKSCPSGIRAQVNFPSCWDGKNVDSPNHKSHVAFLSEGPDKGSCKDPNYPVVLPRIFLELYWGTNEFEKYRSEAANDTQPFVFSYGDRTGYGYHADFLNGWEPGVLQKAVDNCHCDQYGDPSCCAQQGIFDLNHGQSCRITRSIDEQTTGTLGHLPGNNPVQEEGKTATMFADTSNPSWIYPVYAYTGDSPTQTGQVVSASTPVVSSSTPTSSTTPPQSNSAPSNTVQPTSSSVVVQPSPPPTTSASHTTTRTTSSWIFSTPTISLPTFPSFPSLPGYGYRSVAANSAPSTSKYGGAVNAVQTSTPNSSSHDTCRHRHSRRAASGPRAHHDAGHRLIKRYTF</sequence>
<evidence type="ECO:0000259" key="3">
    <source>
        <dbReference type="Pfam" id="PF09362"/>
    </source>
</evidence>
<gene>
    <name evidence="4" type="ORF">AMATHDRAFT_143448</name>
</gene>
<dbReference type="STRING" id="703135.A0A2A9NS31"/>
<dbReference type="Pfam" id="PF09362">
    <property type="entry name" value="DUF1996"/>
    <property type="match status" value="1"/>
</dbReference>
<evidence type="ECO:0000313" key="4">
    <source>
        <dbReference type="EMBL" id="PFH51087.1"/>
    </source>
</evidence>
<dbReference type="OrthoDB" id="74764at2759"/>
<protein>
    <recommendedName>
        <fullName evidence="3">DUF1996 domain-containing protein</fullName>
    </recommendedName>
</protein>
<dbReference type="InterPro" id="IPR018535">
    <property type="entry name" value="DUF1996"/>
</dbReference>
<dbReference type="Proteomes" id="UP000242287">
    <property type="component" value="Unassembled WGS sequence"/>
</dbReference>
<reference evidence="4 5" key="1">
    <citation type="submission" date="2014-02" db="EMBL/GenBank/DDBJ databases">
        <title>Transposable element dynamics among asymbiotic and ectomycorrhizal Amanita fungi.</title>
        <authorList>
            <consortium name="DOE Joint Genome Institute"/>
            <person name="Hess J."/>
            <person name="Skrede I."/>
            <person name="Wolfe B."/>
            <person name="LaButti K."/>
            <person name="Ohm R.A."/>
            <person name="Grigoriev I.V."/>
            <person name="Pringle A."/>
        </authorList>
    </citation>
    <scope>NUCLEOTIDE SEQUENCE [LARGE SCALE GENOMIC DNA]</scope>
    <source>
        <strain evidence="4 5">SKay4041</strain>
    </source>
</reference>
<dbReference type="AlphaFoldDB" id="A0A2A9NS31"/>
<accession>A0A2A9NS31</accession>
<feature type="region of interest" description="Disordered" evidence="1">
    <location>
        <begin position="362"/>
        <end position="423"/>
    </location>
</feature>
<keyword evidence="2" id="KW-0732">Signal</keyword>
<evidence type="ECO:0000256" key="1">
    <source>
        <dbReference type="SAM" id="MobiDB-lite"/>
    </source>
</evidence>
<feature type="compositionally biased region" description="Low complexity" evidence="1">
    <location>
        <begin position="413"/>
        <end position="423"/>
    </location>
</feature>
<feature type="domain" description="DUF1996" evidence="3">
    <location>
        <begin position="32"/>
        <end position="270"/>
    </location>
</feature>